<dbReference type="AlphaFoldDB" id="A0A8B8GQE9"/>
<dbReference type="PANTHER" id="PTHR47510">
    <property type="entry name" value="REVERSE TRANSCRIPTASE DOMAIN-CONTAINING PROTEIN"/>
    <property type="match status" value="1"/>
</dbReference>
<dbReference type="PANTHER" id="PTHR47510:SF3">
    <property type="entry name" value="ENDO_EXONUCLEASE_PHOSPHATASE DOMAIN-CONTAINING PROTEIN"/>
    <property type="match status" value="1"/>
</dbReference>
<gene>
    <name evidence="2" type="primary">LOC112694277</name>
</gene>
<reference evidence="2" key="1">
    <citation type="submission" date="2025-08" db="UniProtKB">
        <authorList>
            <consortium name="RefSeq"/>
        </authorList>
    </citation>
    <scope>IDENTIFICATION</scope>
    <source>
        <tissue evidence="2">Whole body</tissue>
    </source>
</reference>
<dbReference type="RefSeq" id="XP_025425489.1">
    <property type="nucleotide sequence ID" value="XM_025569704.1"/>
</dbReference>
<dbReference type="OrthoDB" id="426210at2759"/>
<dbReference type="GeneID" id="112694277"/>
<name>A0A8B8GQE9_9HEMI</name>
<sequence length="151" mass="17003">MHLDTEVVTIAQTSGLFASYFSLVYKTINLNPNNLASISIEHYSHLPSMIMFSEDYVINGLNSLSSTRSKGPDDIAAILLFNCQIALSTLLTLLFNKSLLQRTFPAVWKISRIISIFKSGDPTDITNYKKISRKLNNSLHQYYPLTNMGNH</sequence>
<evidence type="ECO:0000313" key="1">
    <source>
        <dbReference type="Proteomes" id="UP000694846"/>
    </source>
</evidence>
<organism evidence="1 2">
    <name type="scientific">Sipha flava</name>
    <name type="common">yellow sugarcane aphid</name>
    <dbReference type="NCBI Taxonomy" id="143950"/>
    <lineage>
        <taxon>Eukaryota</taxon>
        <taxon>Metazoa</taxon>
        <taxon>Ecdysozoa</taxon>
        <taxon>Arthropoda</taxon>
        <taxon>Hexapoda</taxon>
        <taxon>Insecta</taxon>
        <taxon>Pterygota</taxon>
        <taxon>Neoptera</taxon>
        <taxon>Paraneoptera</taxon>
        <taxon>Hemiptera</taxon>
        <taxon>Sternorrhyncha</taxon>
        <taxon>Aphidomorpha</taxon>
        <taxon>Aphidoidea</taxon>
        <taxon>Aphididae</taxon>
        <taxon>Sipha</taxon>
    </lineage>
</organism>
<accession>A0A8B8GQE9</accession>
<proteinExistence type="predicted"/>
<protein>
    <submittedName>
        <fullName evidence="2">Uncharacterized protein LOC112694277</fullName>
    </submittedName>
</protein>
<evidence type="ECO:0000313" key="2">
    <source>
        <dbReference type="RefSeq" id="XP_025425489.1"/>
    </source>
</evidence>
<keyword evidence="1" id="KW-1185">Reference proteome</keyword>
<dbReference type="Proteomes" id="UP000694846">
    <property type="component" value="Unplaced"/>
</dbReference>